<feature type="transmembrane region" description="Helical" evidence="1">
    <location>
        <begin position="36"/>
        <end position="55"/>
    </location>
</feature>
<feature type="transmembrane region" description="Helical" evidence="1">
    <location>
        <begin position="12"/>
        <end position="30"/>
    </location>
</feature>
<evidence type="ECO:0000313" key="3">
    <source>
        <dbReference type="Proteomes" id="UP001529275"/>
    </source>
</evidence>
<sequence length="195" mass="22819">MKYIVGRPKIKTAFTYVLFICAFGVSIFIADAWEGMQIVGILIILVGILIVFPGISYCELMWKVDQNVLQYTYHDNMLMKISSFFKHLLHTHRIEYQMTIELSQIDYIAITYAKVPRLPYGAIGYDVWFHVHMYDGSIYSFIALTLSGRKDFNQAVDFMKEQGIHFKDGYHILDALHSHEHLSYYLERIDKEQSK</sequence>
<name>A0ABT7UG19_9FIRM</name>
<evidence type="ECO:0000313" key="2">
    <source>
        <dbReference type="EMBL" id="MDM8195095.1"/>
    </source>
</evidence>
<organism evidence="2 3">
    <name type="scientific">Massilimicrobiota timonensis</name>
    <dbReference type="NCBI Taxonomy" id="1776392"/>
    <lineage>
        <taxon>Bacteria</taxon>
        <taxon>Bacillati</taxon>
        <taxon>Bacillota</taxon>
        <taxon>Erysipelotrichia</taxon>
        <taxon>Erysipelotrichales</taxon>
        <taxon>Erysipelotrichaceae</taxon>
        <taxon>Massilimicrobiota</taxon>
    </lineage>
</organism>
<gene>
    <name evidence="2" type="ORF">QUV98_02055</name>
</gene>
<proteinExistence type="predicted"/>
<dbReference type="EMBL" id="JAUDCK010000004">
    <property type="protein sequence ID" value="MDM8195095.1"/>
    <property type="molecule type" value="Genomic_DNA"/>
</dbReference>
<protein>
    <submittedName>
        <fullName evidence="2">Uncharacterized protein</fullName>
    </submittedName>
</protein>
<keyword evidence="1" id="KW-0472">Membrane</keyword>
<reference evidence="2 3" key="2">
    <citation type="submission" date="2023-06" db="EMBL/GenBank/DDBJ databases">
        <authorList>
            <person name="Zeman M."/>
            <person name="Kubasova T."/>
            <person name="Jahodarova E."/>
            <person name="Nykrynova M."/>
            <person name="Rychlik I."/>
        </authorList>
    </citation>
    <scope>NUCLEOTIDE SEQUENCE [LARGE SCALE GENOMIC DNA]</scope>
    <source>
        <strain evidence="2 3">ET341</strain>
    </source>
</reference>
<evidence type="ECO:0000256" key="1">
    <source>
        <dbReference type="SAM" id="Phobius"/>
    </source>
</evidence>
<reference evidence="3" key="1">
    <citation type="submission" date="2023-06" db="EMBL/GenBank/DDBJ databases">
        <title>Identification and characterization of horizontal gene transfer across gut microbiota members of farm animals based on homology search.</title>
        <authorList>
            <person name="Zeman M."/>
            <person name="Kubasova T."/>
            <person name="Jahodarova E."/>
            <person name="Nykrynova M."/>
            <person name="Rychlik I."/>
        </authorList>
    </citation>
    <scope>NUCLEOTIDE SEQUENCE [LARGE SCALE GENOMIC DNA]</scope>
    <source>
        <strain evidence="3">ET341</strain>
    </source>
</reference>
<accession>A0ABT7UG19</accession>
<keyword evidence="1" id="KW-0812">Transmembrane</keyword>
<comment type="caution">
    <text evidence="2">The sequence shown here is derived from an EMBL/GenBank/DDBJ whole genome shotgun (WGS) entry which is preliminary data.</text>
</comment>
<dbReference type="Proteomes" id="UP001529275">
    <property type="component" value="Unassembled WGS sequence"/>
</dbReference>
<keyword evidence="3" id="KW-1185">Reference proteome</keyword>
<keyword evidence="1" id="KW-1133">Transmembrane helix</keyword>
<dbReference type="RefSeq" id="WP_087244640.1">
    <property type="nucleotide sequence ID" value="NZ_JAUDCK010000004.1"/>
</dbReference>